<proteinExistence type="predicted"/>
<feature type="compositionally biased region" description="Low complexity" evidence="1">
    <location>
        <begin position="295"/>
        <end position="307"/>
    </location>
</feature>
<dbReference type="Proteomes" id="UP000257055">
    <property type="component" value="Unassembled WGS sequence"/>
</dbReference>
<sequence>MKPIWKIGLILAAIPIIVVAVIVWGRAKEVQHDLISIPDDGRVLNSEQETLQFRKGNLLYKSWDDKQMIAEDDNKDTRNEIMPSSMLYLKQQGLLFTGAVPVIDVNGVSRKLKARKVYQPEKDSYRYKDSEIPDKSIVKLANRQYYLNADATLYLGDEKIGKVSKPLLLIDKSGSVTVYEKNKKSRYLGYMTLKVNDRTVLDASDETYTIGKRKIDLASFGGSDNKKVVLQDTETEQDTSKKEQKDLNAKQEKGKMALAKSAKATEASKGVKAKRKYGESLNSKGSKAAGGAGNGEASESGSKSGASDGRGGGADLGASASTNNQGKQGSSEEPPNPQKELNKIDNYADIVKKIEEINQKLERSIPVLKIGYIAPGVTSVKVNYQFADPSNTLIGTTKVSVIDENTKKAVDTQYVSAVNQEVMLSHLSPNKNYHLEFVYHYDLGKEAGIQEMKVQSASFQTQTVSAIYQMEHITSTTMKLNVALDTRVDGIKKVRLKVIKPNGDHFYTNSNANLLNGKGDVVNLTGLAPDSAYEFQLQIELKNGQTIELDKSEKYYTMQATVLKNLKATISKENRILIDYDWASSDYEIKDSKVELVDQASNEQVDYQLISQEKGTLVLVPDLVDKEALLEGKLTLSAVHKKTRASKTFEYPIKKALLYSKNADLQLELTPFQQKNAESKETQRGKSVENMEAQTEKANTMMKTEDLLASEDATYDLVFQMNGALNAVYQLVTERQSNAKPGDWTIYDKQEVKASEEGKVHLIQTISKLSKDNFHYRISVFDEKGQLLLYSYPR</sequence>
<evidence type="ECO:0000313" key="3">
    <source>
        <dbReference type="EMBL" id="RDX00923.1"/>
    </source>
</evidence>
<accession>A0A3D8TQH7</accession>
<evidence type="ECO:0000256" key="2">
    <source>
        <dbReference type="SAM" id="Phobius"/>
    </source>
</evidence>
<keyword evidence="2" id="KW-1133">Transmembrane helix</keyword>
<feature type="compositionally biased region" description="Basic and acidic residues" evidence="1">
    <location>
        <begin position="238"/>
        <end position="255"/>
    </location>
</feature>
<keyword evidence="2" id="KW-0472">Membrane</keyword>
<keyword evidence="4" id="KW-1185">Reference proteome</keyword>
<protein>
    <submittedName>
        <fullName evidence="3">Uncharacterized protein</fullName>
    </submittedName>
</protein>
<feature type="region of interest" description="Disordered" evidence="1">
    <location>
        <begin position="231"/>
        <end position="342"/>
    </location>
</feature>
<dbReference type="RefSeq" id="WP_115753171.1">
    <property type="nucleotide sequence ID" value="NZ_LARY01000002.1"/>
</dbReference>
<comment type="caution">
    <text evidence="3">The sequence shown here is derived from an EMBL/GenBank/DDBJ whole genome shotgun (WGS) entry which is preliminary data.</text>
</comment>
<keyword evidence="2" id="KW-0812">Transmembrane</keyword>
<dbReference type="AlphaFoldDB" id="A0A3D8TQH7"/>
<feature type="compositionally biased region" description="Polar residues" evidence="1">
    <location>
        <begin position="322"/>
        <end position="333"/>
    </location>
</feature>
<feature type="transmembrane region" description="Helical" evidence="2">
    <location>
        <begin position="7"/>
        <end position="27"/>
    </location>
</feature>
<evidence type="ECO:0000256" key="1">
    <source>
        <dbReference type="SAM" id="MobiDB-lite"/>
    </source>
</evidence>
<evidence type="ECO:0000313" key="4">
    <source>
        <dbReference type="Proteomes" id="UP000257055"/>
    </source>
</evidence>
<dbReference type="EMBL" id="LARY01000002">
    <property type="protein sequence ID" value="RDX00923.1"/>
    <property type="molecule type" value="Genomic_DNA"/>
</dbReference>
<gene>
    <name evidence="3" type="ORF">UR08_08125</name>
</gene>
<reference evidence="4" key="1">
    <citation type="submission" date="2015-04" db="EMBL/GenBank/DDBJ databases">
        <authorList>
            <person name="Schardt J."/>
            <person name="Mueller-Herbst S."/>
            <person name="Scherer S."/>
            <person name="Huptas C."/>
        </authorList>
    </citation>
    <scope>NUCLEOTIDE SEQUENCE [LARGE SCALE GENOMIC DNA]</scope>
    <source>
        <strain evidence="4">Kiel-L1</strain>
    </source>
</reference>
<organism evidence="3 4">
    <name type="scientific">Listeria kieliensis</name>
    <dbReference type="NCBI Taxonomy" id="1621700"/>
    <lineage>
        <taxon>Bacteria</taxon>
        <taxon>Bacillati</taxon>
        <taxon>Bacillota</taxon>
        <taxon>Bacilli</taxon>
        <taxon>Bacillales</taxon>
        <taxon>Listeriaceae</taxon>
        <taxon>Listeria</taxon>
    </lineage>
</organism>
<name>A0A3D8TQH7_9LIST</name>